<dbReference type="Pfam" id="PF20935">
    <property type="entry name" value="DUF6847"/>
    <property type="match status" value="1"/>
</dbReference>
<sequence length="151" mass="17028">MKLAEALAERSDIQARLEQLKARAAQTVRIQEGDSPDEDPRALINEAERLHTRLGELITRINATNASAPFDETRTISDAITARDIASRRRTFFAQLADAAAARHDRFTRSEVKYVAAYPVAELRAQADAAAKEYRELDTRLQECNWTTELQ</sequence>
<evidence type="ECO:0000313" key="2">
    <source>
        <dbReference type="Proteomes" id="UP000195787"/>
    </source>
</evidence>
<name>A0A1R4ETP6_9MICO</name>
<organism evidence="1 2">
    <name type="scientific">Agrococcus casei LMG 22410</name>
    <dbReference type="NCBI Taxonomy" id="1255656"/>
    <lineage>
        <taxon>Bacteria</taxon>
        <taxon>Bacillati</taxon>
        <taxon>Actinomycetota</taxon>
        <taxon>Actinomycetes</taxon>
        <taxon>Micrococcales</taxon>
        <taxon>Microbacteriaceae</taxon>
        <taxon>Agrococcus</taxon>
    </lineage>
</organism>
<reference evidence="1 2" key="1">
    <citation type="submission" date="2017-02" db="EMBL/GenBank/DDBJ databases">
        <authorList>
            <person name="Peterson S.W."/>
        </authorList>
    </citation>
    <scope>NUCLEOTIDE SEQUENCE [LARGE SCALE GENOMIC DNA]</scope>
    <source>
        <strain evidence="1 2">LMG 22410</strain>
    </source>
</reference>
<dbReference type="Proteomes" id="UP000195787">
    <property type="component" value="Unassembled WGS sequence"/>
</dbReference>
<proteinExistence type="predicted"/>
<dbReference type="RefSeq" id="WP_086990219.1">
    <property type="nucleotide sequence ID" value="NZ_FUHU01000003.1"/>
</dbReference>
<dbReference type="OrthoDB" id="3730241at2"/>
<dbReference type="EMBL" id="FUHU01000003">
    <property type="protein sequence ID" value="SJM46992.1"/>
    <property type="molecule type" value="Genomic_DNA"/>
</dbReference>
<protein>
    <recommendedName>
        <fullName evidence="3">Septicolysin</fullName>
    </recommendedName>
</protein>
<gene>
    <name evidence="1" type="ORF">CZ674_00865</name>
</gene>
<dbReference type="CDD" id="cd12208">
    <property type="entry name" value="DIP1984-like"/>
    <property type="match status" value="1"/>
</dbReference>
<evidence type="ECO:0008006" key="3">
    <source>
        <dbReference type="Google" id="ProtNLM"/>
    </source>
</evidence>
<evidence type="ECO:0000313" key="1">
    <source>
        <dbReference type="EMBL" id="SJM46992.1"/>
    </source>
</evidence>
<dbReference type="InterPro" id="IPR047741">
    <property type="entry name" value="DIP1984-like"/>
</dbReference>
<keyword evidence="2" id="KW-1185">Reference proteome</keyword>
<dbReference type="NCBIfam" id="NF038048">
    <property type="entry name" value="DIP1984_fam"/>
    <property type="match status" value="1"/>
</dbReference>
<accession>A0A1R4ETP6</accession>
<dbReference type="GeneID" id="303171758"/>
<dbReference type="AlphaFoldDB" id="A0A1R4ETP6"/>
<dbReference type="Gene3D" id="6.10.320.10">
    <property type="match status" value="1"/>
</dbReference>